<dbReference type="Proteomes" id="UP001595840">
    <property type="component" value="Unassembled WGS sequence"/>
</dbReference>
<organism evidence="3 4">
    <name type="scientific">Simiduia curdlanivorans</name>
    <dbReference type="NCBI Taxonomy" id="1492769"/>
    <lineage>
        <taxon>Bacteria</taxon>
        <taxon>Pseudomonadati</taxon>
        <taxon>Pseudomonadota</taxon>
        <taxon>Gammaproteobacteria</taxon>
        <taxon>Cellvibrionales</taxon>
        <taxon>Cellvibrionaceae</taxon>
        <taxon>Simiduia</taxon>
    </lineage>
</organism>
<sequence>MKTVFILLLACVALSSCKSVAPKTFYLLGDSQWLAPAPEAEVNVLVGIGPIELAGFLNRPQLVYQGQDGAIHVATGHVWAEPLEKGVARTLGMKLTAQNPARAFVYFPWRQDSKPEKSVRVQIHNIFRAAETVGLQATWVVVVAGADGAMTYHHFNKQVSAKPDSEGLVDGLNQLLSLLAEDVDKAL</sequence>
<reference evidence="4" key="1">
    <citation type="journal article" date="2019" name="Int. J. Syst. Evol. Microbiol.">
        <title>The Global Catalogue of Microorganisms (GCM) 10K type strain sequencing project: providing services to taxonomists for standard genome sequencing and annotation.</title>
        <authorList>
            <consortium name="The Broad Institute Genomics Platform"/>
            <consortium name="The Broad Institute Genome Sequencing Center for Infectious Disease"/>
            <person name="Wu L."/>
            <person name="Ma J."/>
        </authorList>
    </citation>
    <scope>NUCLEOTIDE SEQUENCE [LARGE SCALE GENOMIC DNA]</scope>
    <source>
        <strain evidence="4">CECT 8570</strain>
    </source>
</reference>
<keyword evidence="1" id="KW-0732">Signal</keyword>
<evidence type="ECO:0000256" key="1">
    <source>
        <dbReference type="SAM" id="SignalP"/>
    </source>
</evidence>
<proteinExistence type="predicted"/>
<dbReference type="Pfam" id="PF03886">
    <property type="entry name" value="ABC_trans_aux"/>
    <property type="match status" value="1"/>
</dbReference>
<dbReference type="PROSITE" id="PS51257">
    <property type="entry name" value="PROKAR_LIPOPROTEIN"/>
    <property type="match status" value="1"/>
</dbReference>
<keyword evidence="4" id="KW-1185">Reference proteome</keyword>
<feature type="signal peptide" evidence="1">
    <location>
        <begin position="1"/>
        <end position="21"/>
    </location>
</feature>
<gene>
    <name evidence="3" type="ORF">ACFOX3_04665</name>
</gene>
<dbReference type="Gene3D" id="3.40.50.10610">
    <property type="entry name" value="ABC-type transport auxiliary lipoprotein component"/>
    <property type="match status" value="1"/>
</dbReference>
<dbReference type="EMBL" id="JBHSCX010000003">
    <property type="protein sequence ID" value="MFC4361583.1"/>
    <property type="molecule type" value="Genomic_DNA"/>
</dbReference>
<evidence type="ECO:0000313" key="4">
    <source>
        <dbReference type="Proteomes" id="UP001595840"/>
    </source>
</evidence>
<dbReference type="SUPFAM" id="SSF159594">
    <property type="entry name" value="XCC0632-like"/>
    <property type="match status" value="1"/>
</dbReference>
<evidence type="ECO:0000259" key="2">
    <source>
        <dbReference type="Pfam" id="PF03886"/>
    </source>
</evidence>
<comment type="caution">
    <text evidence="3">The sequence shown here is derived from an EMBL/GenBank/DDBJ whole genome shotgun (WGS) entry which is preliminary data.</text>
</comment>
<protein>
    <submittedName>
        <fullName evidence="3">Membrane integrity-associated transporter subunit PqiC</fullName>
    </submittedName>
</protein>
<feature type="domain" description="ABC-type transport auxiliary lipoprotein component" evidence="2">
    <location>
        <begin position="26"/>
        <end position="183"/>
    </location>
</feature>
<dbReference type="RefSeq" id="WP_290259482.1">
    <property type="nucleotide sequence ID" value="NZ_JAUFQG010000004.1"/>
</dbReference>
<feature type="chain" id="PRO_5046831394" evidence="1">
    <location>
        <begin position="22"/>
        <end position="187"/>
    </location>
</feature>
<name>A0ABV8V1K3_9GAMM</name>
<dbReference type="InterPro" id="IPR005586">
    <property type="entry name" value="ABC_trans_aux"/>
</dbReference>
<evidence type="ECO:0000313" key="3">
    <source>
        <dbReference type="EMBL" id="MFC4361583.1"/>
    </source>
</evidence>
<accession>A0ABV8V1K3</accession>